<gene>
    <name evidence="1" type="ORF">ACFFGS_09515</name>
</gene>
<evidence type="ECO:0000313" key="2">
    <source>
        <dbReference type="Proteomes" id="UP001589855"/>
    </source>
</evidence>
<dbReference type="RefSeq" id="WP_225425636.1">
    <property type="nucleotide sequence ID" value="NZ_BAABRM010000011.1"/>
</dbReference>
<reference evidence="1 2" key="1">
    <citation type="submission" date="2024-09" db="EMBL/GenBank/DDBJ databases">
        <authorList>
            <person name="Sun Q."/>
            <person name="Mori K."/>
        </authorList>
    </citation>
    <scope>NUCLEOTIDE SEQUENCE [LARGE SCALE GENOMIC DNA]</scope>
    <source>
        <strain evidence="1 2">TBRC 4575</strain>
    </source>
</reference>
<organism evidence="1 2">
    <name type="scientific">Lactiplantibacillus plajomi</name>
    <dbReference type="NCBI Taxonomy" id="1457217"/>
    <lineage>
        <taxon>Bacteria</taxon>
        <taxon>Bacillati</taxon>
        <taxon>Bacillota</taxon>
        <taxon>Bacilli</taxon>
        <taxon>Lactobacillales</taxon>
        <taxon>Lactobacillaceae</taxon>
        <taxon>Lactiplantibacillus</taxon>
    </lineage>
</organism>
<sequence length="170" mass="19461">MQKFYDRAFDLEGRDDPQRLQYHPQKNFTTFMVAGYQVWILAAQHGHYQGDCSIYAIRDQAGKTLLWTHDCAYFSEEMFQYLVDQHLHFDFVSLDCNNQPHAGQPGGPHMGWPDDQRMMARFKALGLADDQTRYVVNHFSHNSGLTHAQMENLVAGSGVTVAYDGLTVEI</sequence>
<dbReference type="InterPro" id="IPR036866">
    <property type="entry name" value="RibonucZ/Hydroxyglut_hydro"/>
</dbReference>
<accession>A0ABV6K5I6</accession>
<evidence type="ECO:0000313" key="1">
    <source>
        <dbReference type="EMBL" id="MFC0424354.1"/>
    </source>
</evidence>
<dbReference type="SUPFAM" id="SSF56281">
    <property type="entry name" value="Metallo-hydrolase/oxidoreductase"/>
    <property type="match status" value="1"/>
</dbReference>
<dbReference type="Proteomes" id="UP001589855">
    <property type="component" value="Unassembled WGS sequence"/>
</dbReference>
<dbReference type="Gene3D" id="3.60.15.10">
    <property type="entry name" value="Ribonuclease Z/Hydroxyacylglutathione hydrolase-like"/>
    <property type="match status" value="1"/>
</dbReference>
<protein>
    <recommendedName>
        <fullName evidence="3">Metallo-beta-lactamase domain-containing protein</fullName>
    </recommendedName>
</protein>
<proteinExistence type="predicted"/>
<comment type="caution">
    <text evidence="1">The sequence shown here is derived from an EMBL/GenBank/DDBJ whole genome shotgun (WGS) entry which is preliminary data.</text>
</comment>
<dbReference type="EMBL" id="JBHLUK010000070">
    <property type="protein sequence ID" value="MFC0424354.1"/>
    <property type="molecule type" value="Genomic_DNA"/>
</dbReference>
<evidence type="ECO:0008006" key="3">
    <source>
        <dbReference type="Google" id="ProtNLM"/>
    </source>
</evidence>
<name>A0ABV6K5I6_9LACO</name>
<keyword evidence="2" id="KW-1185">Reference proteome</keyword>